<keyword evidence="2" id="KW-1185">Reference proteome</keyword>
<comment type="caution">
    <text evidence="1">The sequence shown here is derived from an EMBL/GenBank/DDBJ whole genome shotgun (WGS) entry which is preliminary data.</text>
</comment>
<dbReference type="PANTHER" id="PTHR21660:SF8">
    <property type="entry name" value="OS02G0521700 PROTEIN"/>
    <property type="match status" value="1"/>
</dbReference>
<gene>
    <name evidence="1" type="ORF">C1H46_025690</name>
</gene>
<proteinExistence type="predicted"/>
<dbReference type="SUPFAM" id="SSF54637">
    <property type="entry name" value="Thioesterase/thiol ester dehydrase-isomerase"/>
    <property type="match status" value="1"/>
</dbReference>
<dbReference type="GO" id="GO:0047617">
    <property type="term" value="F:fatty acyl-CoA hydrolase activity"/>
    <property type="evidence" value="ECO:0007669"/>
    <property type="project" value="InterPro"/>
</dbReference>
<dbReference type="AlphaFoldDB" id="A0A540LQM9"/>
<organism evidence="1 2">
    <name type="scientific">Malus baccata</name>
    <name type="common">Siberian crab apple</name>
    <name type="synonym">Pyrus baccata</name>
    <dbReference type="NCBI Taxonomy" id="106549"/>
    <lineage>
        <taxon>Eukaryota</taxon>
        <taxon>Viridiplantae</taxon>
        <taxon>Streptophyta</taxon>
        <taxon>Embryophyta</taxon>
        <taxon>Tracheophyta</taxon>
        <taxon>Spermatophyta</taxon>
        <taxon>Magnoliopsida</taxon>
        <taxon>eudicotyledons</taxon>
        <taxon>Gunneridae</taxon>
        <taxon>Pentapetalae</taxon>
        <taxon>rosids</taxon>
        <taxon>fabids</taxon>
        <taxon>Rosales</taxon>
        <taxon>Rosaceae</taxon>
        <taxon>Amygdaloideae</taxon>
        <taxon>Maleae</taxon>
        <taxon>Malus</taxon>
    </lineage>
</organism>
<evidence type="ECO:0000313" key="1">
    <source>
        <dbReference type="EMBL" id="TQD88801.1"/>
    </source>
</evidence>
<reference evidence="1 2" key="1">
    <citation type="journal article" date="2019" name="G3 (Bethesda)">
        <title>Sequencing of a Wild Apple (Malus baccata) Genome Unravels the Differences Between Cultivated and Wild Apple Species Regarding Disease Resistance and Cold Tolerance.</title>
        <authorList>
            <person name="Chen X."/>
        </authorList>
    </citation>
    <scope>NUCLEOTIDE SEQUENCE [LARGE SCALE GENOMIC DNA]</scope>
    <source>
        <strain evidence="2">cv. Shandingzi</strain>
        <tissue evidence="1">Leaves</tissue>
    </source>
</reference>
<dbReference type="Proteomes" id="UP000315295">
    <property type="component" value="Unassembled WGS sequence"/>
</dbReference>
<dbReference type="EMBL" id="VIEB01000500">
    <property type="protein sequence ID" value="TQD88801.1"/>
    <property type="molecule type" value="Genomic_DNA"/>
</dbReference>
<dbReference type="STRING" id="106549.A0A540LQM9"/>
<dbReference type="Gene3D" id="3.10.129.10">
    <property type="entry name" value="Hotdog Thioesterase"/>
    <property type="match status" value="1"/>
</dbReference>
<evidence type="ECO:0000313" key="2">
    <source>
        <dbReference type="Proteomes" id="UP000315295"/>
    </source>
</evidence>
<name>A0A540LQM9_MALBA</name>
<protein>
    <submittedName>
        <fullName evidence="1">Uncharacterized protein</fullName>
    </submittedName>
</protein>
<dbReference type="InterPro" id="IPR039298">
    <property type="entry name" value="ACOT13"/>
</dbReference>
<dbReference type="InterPro" id="IPR029069">
    <property type="entry name" value="HotDog_dom_sf"/>
</dbReference>
<sequence>MEGYRFKEREVKMEKAKKRLELNLDESETVSRVAIPALQIGKLRGIQVEPVVVICYFKVPPHLIDIDGTLANGAIANLVDIVSGSLGYIPNLPMNVSVNISVSYVSTAKVGIIERDFLGLSSINGGATLKE</sequence>
<accession>A0A540LQM9</accession>
<dbReference type="PANTHER" id="PTHR21660">
    <property type="entry name" value="THIOESTERASE SUPERFAMILY MEMBER-RELATED"/>
    <property type="match status" value="1"/>
</dbReference>